<gene>
    <name evidence="1" type="ORF">OFLC_LOCUS12298</name>
</gene>
<reference evidence="3" key="1">
    <citation type="submission" date="2016-06" db="UniProtKB">
        <authorList>
            <consortium name="WormBaseParasite"/>
        </authorList>
    </citation>
    <scope>IDENTIFICATION</scope>
</reference>
<keyword evidence="2" id="KW-1185">Reference proteome</keyword>
<dbReference type="EMBL" id="UZAJ01018926">
    <property type="protein sequence ID" value="VDO83647.1"/>
    <property type="molecule type" value="Genomic_DNA"/>
</dbReference>
<evidence type="ECO:0000313" key="1">
    <source>
        <dbReference type="EMBL" id="VDO83647.1"/>
    </source>
</evidence>
<reference evidence="1 2" key="2">
    <citation type="submission" date="2018-11" db="EMBL/GenBank/DDBJ databases">
        <authorList>
            <consortium name="Pathogen Informatics"/>
        </authorList>
    </citation>
    <scope>NUCLEOTIDE SEQUENCE [LARGE SCALE GENOMIC DNA]</scope>
</reference>
<organism evidence="3">
    <name type="scientific">Onchocerca flexuosa</name>
    <dbReference type="NCBI Taxonomy" id="387005"/>
    <lineage>
        <taxon>Eukaryota</taxon>
        <taxon>Metazoa</taxon>
        <taxon>Ecdysozoa</taxon>
        <taxon>Nematoda</taxon>
        <taxon>Chromadorea</taxon>
        <taxon>Rhabditida</taxon>
        <taxon>Spirurina</taxon>
        <taxon>Spiruromorpha</taxon>
        <taxon>Filarioidea</taxon>
        <taxon>Onchocercidae</taxon>
        <taxon>Onchocerca</taxon>
    </lineage>
</organism>
<evidence type="ECO:0000313" key="2">
    <source>
        <dbReference type="Proteomes" id="UP000267606"/>
    </source>
</evidence>
<dbReference type="AlphaFoldDB" id="A0A183HXT8"/>
<protein>
    <submittedName>
        <fullName evidence="3">Ovule protein</fullName>
    </submittedName>
</protein>
<accession>A0A183HXT8</accession>
<dbReference type="WBParaSite" id="OFLC_0001230101-mRNA-1">
    <property type="protein sequence ID" value="OFLC_0001230101-mRNA-1"/>
    <property type="gene ID" value="OFLC_0001230101"/>
</dbReference>
<proteinExistence type="predicted"/>
<sequence>MRINSVFGLIFHQVDMNLCLLWMDIGQQVKIMQLVGMSMERTIIGEMLIKRKKKHFSSSCLSDLCRCIFSTPIFNEFFPAQTKKDFYL</sequence>
<evidence type="ECO:0000313" key="3">
    <source>
        <dbReference type="WBParaSite" id="OFLC_0001230101-mRNA-1"/>
    </source>
</evidence>
<name>A0A183HXT8_9BILA</name>
<dbReference type="Proteomes" id="UP000267606">
    <property type="component" value="Unassembled WGS sequence"/>
</dbReference>